<evidence type="ECO:0000256" key="1">
    <source>
        <dbReference type="ARBA" id="ARBA00010577"/>
    </source>
</evidence>
<dbReference type="RefSeq" id="WP_107631874.1">
    <property type="nucleotide sequence ID" value="NZ_JACOPL010000005.1"/>
</dbReference>
<reference evidence="4" key="1">
    <citation type="submission" date="2020-08" db="EMBL/GenBank/DDBJ databases">
        <title>Genome public.</title>
        <authorList>
            <person name="Liu C."/>
            <person name="Sun Q."/>
        </authorList>
    </citation>
    <scope>NUCLEOTIDE SEQUENCE</scope>
    <source>
        <strain evidence="4">NSJ-28</strain>
    </source>
</reference>
<keyword evidence="4" id="KW-0969">Cilium</keyword>
<keyword evidence="5" id="KW-1185">Reference proteome</keyword>
<comment type="similarity">
    <text evidence="1">Belongs to the FlgD family.</text>
</comment>
<evidence type="ECO:0000256" key="3">
    <source>
        <dbReference type="SAM" id="MobiDB-lite"/>
    </source>
</evidence>
<evidence type="ECO:0000313" key="5">
    <source>
        <dbReference type="Proteomes" id="UP000606499"/>
    </source>
</evidence>
<dbReference type="Pfam" id="PF03963">
    <property type="entry name" value="FlgD"/>
    <property type="match status" value="1"/>
</dbReference>
<dbReference type="GO" id="GO:0044781">
    <property type="term" value="P:bacterial-type flagellum organization"/>
    <property type="evidence" value="ECO:0007669"/>
    <property type="project" value="UniProtKB-KW"/>
</dbReference>
<keyword evidence="4" id="KW-0966">Cell projection</keyword>
<dbReference type="InterPro" id="IPR005648">
    <property type="entry name" value="FlgD"/>
</dbReference>
<evidence type="ECO:0000313" key="4">
    <source>
        <dbReference type="EMBL" id="MBC5725087.1"/>
    </source>
</evidence>
<evidence type="ECO:0000256" key="2">
    <source>
        <dbReference type="ARBA" id="ARBA00022795"/>
    </source>
</evidence>
<feature type="compositionally biased region" description="Basic and acidic residues" evidence="3">
    <location>
        <begin position="161"/>
        <end position="192"/>
    </location>
</feature>
<keyword evidence="2" id="KW-1005">Bacterial flagellum biogenesis</keyword>
<keyword evidence="4" id="KW-0282">Flagellum</keyword>
<feature type="region of interest" description="Disordered" evidence="3">
    <location>
        <begin position="150"/>
        <end position="192"/>
    </location>
</feature>
<sequence length="192" mass="20593">MSDLFAPTVARAYVPDTQSSGSKKTKAASDNSGYLDNGSSDNLALTMEDFLQLMIVQFQNQDIENPASTSDMMNQLMQMSTIQAMATVTDAATMSYSASLVGKTVTVGEYVNGKLNEVVGTVTGSARENGEQVIFVDGKKYKLNSIMAVGELPPVDEEPPVEEKPGDGTEEKPPVEEKPETDPDSGADEKRL</sequence>
<gene>
    <name evidence="4" type="ORF">H8S45_06405</name>
</gene>
<protein>
    <submittedName>
        <fullName evidence="4">Flagellar hook capping protein</fullName>
    </submittedName>
</protein>
<proteinExistence type="inferred from homology"/>
<accession>A0A923LVJ0</accession>
<comment type="caution">
    <text evidence="4">The sequence shown here is derived from an EMBL/GenBank/DDBJ whole genome shotgun (WGS) entry which is preliminary data.</text>
</comment>
<name>A0A923LVJ0_9FIRM</name>
<organism evidence="4 5">
    <name type="scientific">Agathobaculum faecis</name>
    <dbReference type="NCBI Taxonomy" id="2763013"/>
    <lineage>
        <taxon>Bacteria</taxon>
        <taxon>Bacillati</taxon>
        <taxon>Bacillota</taxon>
        <taxon>Clostridia</taxon>
        <taxon>Eubacteriales</taxon>
        <taxon>Butyricicoccaceae</taxon>
        <taxon>Agathobaculum</taxon>
    </lineage>
</organism>
<dbReference type="Proteomes" id="UP000606499">
    <property type="component" value="Unassembled WGS sequence"/>
</dbReference>
<dbReference type="AlphaFoldDB" id="A0A923LVJ0"/>
<dbReference type="EMBL" id="JACOPL010000005">
    <property type="protein sequence ID" value="MBC5725087.1"/>
    <property type="molecule type" value="Genomic_DNA"/>
</dbReference>